<reference evidence="2" key="1">
    <citation type="journal article" date="2023" name="Hortic. Res.">
        <title>A chromosome-level phased genome enabling allele-level studies in sweet orange: a case study on citrus Huanglongbing tolerance.</title>
        <authorList>
            <person name="Wu B."/>
            <person name="Yu Q."/>
            <person name="Deng Z."/>
            <person name="Duan Y."/>
            <person name="Luo F."/>
            <person name="Gmitter F. Jr."/>
        </authorList>
    </citation>
    <scope>NUCLEOTIDE SEQUENCE [LARGE SCALE GENOMIC DNA]</scope>
    <source>
        <strain evidence="2">cv. Valencia</strain>
    </source>
</reference>
<evidence type="ECO:0000313" key="2">
    <source>
        <dbReference type="Proteomes" id="UP000829398"/>
    </source>
</evidence>
<evidence type="ECO:0000313" key="1">
    <source>
        <dbReference type="EMBL" id="KAH9710699.1"/>
    </source>
</evidence>
<proteinExistence type="predicted"/>
<dbReference type="Proteomes" id="UP000829398">
    <property type="component" value="Chromosome 7"/>
</dbReference>
<gene>
    <name evidence="1" type="ORF">KPL71_019520</name>
</gene>
<name>A0ACB8IYZ3_CITSI</name>
<sequence length="160" mass="17529">MVEAGFLPDAVTYTSLMNGMCREGDALGALALLEEMEGKGCSPNSCTYNTLLYGLCKSRLMEKGIELYWAMKEGGVKLETAAYATLVRLFYAEAVVGFGLSCHLSLPQPNNAGDIHMQFCRPAVYLIQQTSESDNCFGEIKTTTSYKSVTTSFQTLEVIF</sequence>
<protein>
    <submittedName>
        <fullName evidence="1">Uncharacterized protein</fullName>
    </submittedName>
</protein>
<dbReference type="EMBL" id="CM039176">
    <property type="protein sequence ID" value="KAH9710699.1"/>
    <property type="molecule type" value="Genomic_DNA"/>
</dbReference>
<comment type="caution">
    <text evidence="1">The sequence shown here is derived from an EMBL/GenBank/DDBJ whole genome shotgun (WGS) entry which is preliminary data.</text>
</comment>
<keyword evidence="2" id="KW-1185">Reference proteome</keyword>
<organism evidence="1 2">
    <name type="scientific">Citrus sinensis</name>
    <name type="common">Sweet orange</name>
    <name type="synonym">Citrus aurantium var. sinensis</name>
    <dbReference type="NCBI Taxonomy" id="2711"/>
    <lineage>
        <taxon>Eukaryota</taxon>
        <taxon>Viridiplantae</taxon>
        <taxon>Streptophyta</taxon>
        <taxon>Embryophyta</taxon>
        <taxon>Tracheophyta</taxon>
        <taxon>Spermatophyta</taxon>
        <taxon>Magnoliopsida</taxon>
        <taxon>eudicotyledons</taxon>
        <taxon>Gunneridae</taxon>
        <taxon>Pentapetalae</taxon>
        <taxon>rosids</taxon>
        <taxon>malvids</taxon>
        <taxon>Sapindales</taxon>
        <taxon>Rutaceae</taxon>
        <taxon>Aurantioideae</taxon>
        <taxon>Citrus</taxon>
    </lineage>
</organism>
<accession>A0ACB8IYZ3</accession>